<dbReference type="SUPFAM" id="SSF48403">
    <property type="entry name" value="Ankyrin repeat"/>
    <property type="match status" value="1"/>
</dbReference>
<evidence type="ECO:0000256" key="2">
    <source>
        <dbReference type="ARBA" id="ARBA00023043"/>
    </source>
</evidence>
<dbReference type="SMART" id="SM00248">
    <property type="entry name" value="ANK"/>
    <property type="match status" value="5"/>
</dbReference>
<feature type="region of interest" description="Disordered" evidence="4">
    <location>
        <begin position="1"/>
        <end position="71"/>
    </location>
</feature>
<name>A0A3E0WJS0_9GAMM</name>
<gene>
    <name evidence="5" type="ORF">CAL65_19035</name>
</gene>
<dbReference type="PROSITE" id="PS50088">
    <property type="entry name" value="ANK_REPEAT"/>
    <property type="match status" value="3"/>
</dbReference>
<feature type="repeat" description="ANK" evidence="3">
    <location>
        <begin position="274"/>
        <end position="306"/>
    </location>
</feature>
<dbReference type="InterPro" id="IPR036770">
    <property type="entry name" value="Ankyrin_rpt-contain_sf"/>
</dbReference>
<dbReference type="AlphaFoldDB" id="A0A3E0WJS0"/>
<evidence type="ECO:0000313" key="5">
    <source>
        <dbReference type="EMBL" id="RFA32699.1"/>
    </source>
</evidence>
<dbReference type="Gene3D" id="1.25.40.20">
    <property type="entry name" value="Ankyrin repeat-containing domain"/>
    <property type="match status" value="3"/>
</dbReference>
<keyword evidence="2 3" id="KW-0040">ANK repeat</keyword>
<protein>
    <submittedName>
        <fullName evidence="5">Uncharacterized protein</fullName>
    </submittedName>
</protein>
<dbReference type="PANTHER" id="PTHR24193">
    <property type="entry name" value="ANKYRIN REPEAT PROTEIN"/>
    <property type="match status" value="1"/>
</dbReference>
<evidence type="ECO:0000256" key="1">
    <source>
        <dbReference type="ARBA" id="ARBA00022737"/>
    </source>
</evidence>
<dbReference type="Proteomes" id="UP000256763">
    <property type="component" value="Unassembled WGS sequence"/>
</dbReference>
<proteinExistence type="predicted"/>
<accession>A0A3E0WJS0</accession>
<feature type="repeat" description="ANK" evidence="3">
    <location>
        <begin position="241"/>
        <end position="273"/>
    </location>
</feature>
<evidence type="ECO:0000256" key="4">
    <source>
        <dbReference type="SAM" id="MobiDB-lite"/>
    </source>
</evidence>
<evidence type="ECO:0000313" key="6">
    <source>
        <dbReference type="Proteomes" id="UP000256763"/>
    </source>
</evidence>
<dbReference type="EMBL" id="NFZW01000026">
    <property type="protein sequence ID" value="RFA32699.1"/>
    <property type="molecule type" value="Genomic_DNA"/>
</dbReference>
<dbReference type="GO" id="GO:0000976">
    <property type="term" value="F:transcription cis-regulatory region binding"/>
    <property type="evidence" value="ECO:0007669"/>
    <property type="project" value="TreeGrafter"/>
</dbReference>
<dbReference type="InterPro" id="IPR050663">
    <property type="entry name" value="Ankyrin-SOCS_Box"/>
</dbReference>
<dbReference type="PANTHER" id="PTHR24193:SF121">
    <property type="entry name" value="ADA2A-CONTAINING COMPLEX COMPONENT 3, ISOFORM D"/>
    <property type="match status" value="1"/>
</dbReference>
<feature type="repeat" description="ANK" evidence="3">
    <location>
        <begin position="199"/>
        <end position="231"/>
    </location>
</feature>
<organism evidence="5 6">
    <name type="scientific">Alkalilimnicola ehrlichii</name>
    <dbReference type="NCBI Taxonomy" id="351052"/>
    <lineage>
        <taxon>Bacteria</taxon>
        <taxon>Pseudomonadati</taxon>
        <taxon>Pseudomonadota</taxon>
        <taxon>Gammaproteobacteria</taxon>
        <taxon>Chromatiales</taxon>
        <taxon>Ectothiorhodospiraceae</taxon>
        <taxon>Alkalilimnicola</taxon>
    </lineage>
</organism>
<keyword evidence="6" id="KW-1185">Reference proteome</keyword>
<dbReference type="Pfam" id="PF12796">
    <property type="entry name" value="Ank_2"/>
    <property type="match status" value="2"/>
</dbReference>
<keyword evidence="1" id="KW-0677">Repeat</keyword>
<dbReference type="GO" id="GO:0045944">
    <property type="term" value="P:positive regulation of transcription by RNA polymerase II"/>
    <property type="evidence" value="ECO:0007669"/>
    <property type="project" value="TreeGrafter"/>
</dbReference>
<evidence type="ECO:0000256" key="3">
    <source>
        <dbReference type="PROSITE-ProRule" id="PRU00023"/>
    </source>
</evidence>
<dbReference type="PROSITE" id="PS50297">
    <property type="entry name" value="ANK_REP_REGION"/>
    <property type="match status" value="3"/>
</dbReference>
<comment type="caution">
    <text evidence="5">The sequence shown here is derived from an EMBL/GenBank/DDBJ whole genome shotgun (WGS) entry which is preliminary data.</text>
</comment>
<reference evidence="6" key="1">
    <citation type="submission" date="2017-05" db="EMBL/GenBank/DDBJ databases">
        <authorList>
            <person name="Sharma S."/>
            <person name="Sidhu C."/>
            <person name="Pinnaka A.K."/>
        </authorList>
    </citation>
    <scope>NUCLEOTIDE SEQUENCE [LARGE SCALE GENOMIC DNA]</scope>
    <source>
        <strain evidence="6">AK93</strain>
    </source>
</reference>
<dbReference type="InterPro" id="IPR002110">
    <property type="entry name" value="Ankyrin_rpt"/>
</dbReference>
<sequence length="333" mass="36844">MRHRERPQRGCATGLRSSPGGRRYRLSPGDASKRRHRKGEPTLGVGTAGARRPYRVRRRPPPQQRPVHSHRVRKTDIVETLITHGANLGSGENQAYRKNAVDIALEQGRREILELLLAHGAEVEFDQTEALSRYCSALRRDRVGAWRLLQDLVDSTPTCNHLDPLSYAITQYSPNSVRALLNDGADTEQRANDWNGFQSGWTPLMHAVANIQPYFVELLIEHGADPNGPSLEQPQMGRYDQGDTPLHVAIQENWLEVVDYLLEAGAYPDRTDRSGTTPLMLAARVGNEDAIVQLLLGGASICSRDNQGQAALDIARNTSVKALLIAGGAERCE</sequence>